<evidence type="ECO:0000313" key="1">
    <source>
        <dbReference type="EMBL" id="GEU87029.1"/>
    </source>
</evidence>
<gene>
    <name evidence="1" type="ORF">Tci_059007</name>
</gene>
<name>A0A6L2NNN7_TANCI</name>
<sequence length="325" mass="36538">MMKRNFVKKMVKKQIAKAIEEYENTRANSGNAGGSRPTNIGGIVASNVKGCSYKTFINCKPHPFNGTKGVVGLKCWFEKMEKVFEISKCAEDDKRENYDDNRVLHNHRNPNLEQELWTLTLKGLLEIVKENVTSSKYITLHDAINMAREMVEQAVQGRAASIGTSVQREKNLQNERARARAYVMETKNPQHNPNVVTYIAPATLGTSYEVELADGKVVSTNTILCGCTLALFNHVFKIDLLSTRLVRIPLSNGEILEIQGGRPEKDLKLLSCIKVDEKKPKYIHVVRDFPEVFPDNLSGLPPVREIEFHIDLIPGALLVVKLHTN</sequence>
<comment type="caution">
    <text evidence="1">The sequence shown here is derived from an EMBL/GenBank/DDBJ whole genome shotgun (WGS) entry which is preliminary data.</text>
</comment>
<dbReference type="AlphaFoldDB" id="A0A6L2NNN7"/>
<protein>
    <recommendedName>
        <fullName evidence="2">Reverse transcriptase domain-containing protein</fullName>
    </recommendedName>
</protein>
<evidence type="ECO:0008006" key="2">
    <source>
        <dbReference type="Google" id="ProtNLM"/>
    </source>
</evidence>
<proteinExistence type="predicted"/>
<accession>A0A6L2NNN7</accession>
<organism evidence="1">
    <name type="scientific">Tanacetum cinerariifolium</name>
    <name type="common">Dalmatian daisy</name>
    <name type="synonym">Chrysanthemum cinerariifolium</name>
    <dbReference type="NCBI Taxonomy" id="118510"/>
    <lineage>
        <taxon>Eukaryota</taxon>
        <taxon>Viridiplantae</taxon>
        <taxon>Streptophyta</taxon>
        <taxon>Embryophyta</taxon>
        <taxon>Tracheophyta</taxon>
        <taxon>Spermatophyta</taxon>
        <taxon>Magnoliopsida</taxon>
        <taxon>eudicotyledons</taxon>
        <taxon>Gunneridae</taxon>
        <taxon>Pentapetalae</taxon>
        <taxon>asterids</taxon>
        <taxon>campanulids</taxon>
        <taxon>Asterales</taxon>
        <taxon>Asteraceae</taxon>
        <taxon>Asteroideae</taxon>
        <taxon>Anthemideae</taxon>
        <taxon>Anthemidinae</taxon>
        <taxon>Tanacetum</taxon>
    </lineage>
</organism>
<reference evidence="1" key="1">
    <citation type="journal article" date="2019" name="Sci. Rep.">
        <title>Draft genome of Tanacetum cinerariifolium, the natural source of mosquito coil.</title>
        <authorList>
            <person name="Yamashiro T."/>
            <person name="Shiraishi A."/>
            <person name="Satake H."/>
            <person name="Nakayama K."/>
        </authorList>
    </citation>
    <scope>NUCLEOTIDE SEQUENCE</scope>
</reference>
<dbReference type="EMBL" id="BKCJ010009451">
    <property type="protein sequence ID" value="GEU87029.1"/>
    <property type="molecule type" value="Genomic_DNA"/>
</dbReference>